<name>A0A077NC06_XENBV</name>
<evidence type="ECO:0000259" key="1">
    <source>
        <dbReference type="Pfam" id="PF19263"/>
    </source>
</evidence>
<dbReference type="HOGENOM" id="CLU_361665_0_0_6"/>
<reference evidence="2" key="1">
    <citation type="submission" date="2013-07" db="EMBL/GenBank/DDBJ databases">
        <title>Sub-species coevolution in mutualistic symbiosis.</title>
        <authorList>
            <person name="Murfin K."/>
            <person name="Klassen J."/>
            <person name="Lee M."/>
            <person name="Forst S."/>
            <person name="Stock P."/>
            <person name="Goodrich-Blair H."/>
        </authorList>
    </citation>
    <scope>NUCLEOTIDE SEQUENCE [LARGE SCALE GENOMIC DNA]</scope>
    <source>
        <strain evidence="2">Puntauvense</strain>
    </source>
</reference>
<evidence type="ECO:0000313" key="3">
    <source>
        <dbReference type="Proteomes" id="UP000028511"/>
    </source>
</evidence>
<dbReference type="EMBL" id="CBSW010000068">
    <property type="protein sequence ID" value="CDG95793.1"/>
    <property type="molecule type" value="Genomic_DNA"/>
</dbReference>
<dbReference type="Proteomes" id="UP000028511">
    <property type="component" value="Unassembled WGS sequence"/>
</dbReference>
<sequence>MEIRYSWGTSAVDGQPREMSVPDFDTFEQSIRDNRTTIGVLPEDTKEELDAKKRSLPYIWHAFKTGATHRRRNASAGNLYYLPLDLDGVTQNGWECIREILSAYRGFAYTTASHEHPVAKGEYRIRIILAPSRAVSPAEKQPLLQALQTEIMSVVDLLYDGPAKWDDSVYRPAQMVFLPDERAQFWSFTGQAVDVDTLLATVPVPIEIQDDTEQDDLTRLVDLDNIDDNTFEDLRSALWHPRMLQHAENYPSWAAMGNRLAWFKDTDHEEKAKALWVEWSAKADKGDPEAAINKWEQLTADRTGFQSIFSLAQKAGWMNPGAERFQSAVACVDDFEDVTDTDNGSDFADIDTDMTGHFLERFIYVVKGDQVCDLSRPPYRSIMDMKSFKNLMAPYQFPPVGKGQPMPATRRWLEHSKKLVAETTGYQPGKGRIIQGQDGWLEINEFYLPEHRKVTSFEMVENIFLKHMEYLIPDEKQRLFFIARLAWMVQRPERRCPVTVLHISILHGTGRGWVIQLMEALLGSWNCTRAKMDVVCKNQFHDYLYHSLLCTVDEVKENIEKRYSVNDQLRDLLTEPRFEVNNKYGKKMTMDIFTGFLFFSNHIDALVIPEVDRRIAVFGGPDFLQGDSYFKQLYQALKDPEFIAQVYWYLMSIDLDAFDWQRAPETEERKLMIESGRSDIEKALLDLLENPLTPAMTYQQIVTELVKEIGLDSQFNDKQIAAILRGRGLRQAERLKIEGATVRQWILEKNCKFERQELKTWFETCEKLQNSV</sequence>
<accession>A0A077NC06</accession>
<dbReference type="RefSeq" id="WP_051870334.1">
    <property type="nucleotide sequence ID" value="NZ_CAWLWN010000015.1"/>
</dbReference>
<evidence type="ECO:0000313" key="2">
    <source>
        <dbReference type="EMBL" id="CDG95793.1"/>
    </source>
</evidence>
<gene>
    <name evidence="2" type="ORF">XBP1_160003</name>
</gene>
<dbReference type="Pfam" id="PF19263">
    <property type="entry name" value="DUF5906"/>
    <property type="match status" value="1"/>
</dbReference>
<dbReference type="AlphaFoldDB" id="A0A077NC06"/>
<feature type="domain" description="NrS-1 polymerase-like helicase" evidence="1">
    <location>
        <begin position="506"/>
        <end position="613"/>
    </location>
</feature>
<protein>
    <recommendedName>
        <fullName evidence="1">NrS-1 polymerase-like helicase domain-containing protein</fullName>
    </recommendedName>
</protein>
<comment type="caution">
    <text evidence="2">The sequence shown here is derived from an EMBL/GenBank/DDBJ whole genome shotgun (WGS) entry which is preliminary data.</text>
</comment>
<dbReference type="InterPro" id="IPR045455">
    <property type="entry name" value="NrS-1_pol-like_helicase"/>
</dbReference>
<organism evidence="2 3">
    <name type="scientific">Xenorhabdus bovienii str. puntauvense</name>
    <dbReference type="NCBI Taxonomy" id="1398201"/>
    <lineage>
        <taxon>Bacteria</taxon>
        <taxon>Pseudomonadati</taxon>
        <taxon>Pseudomonadota</taxon>
        <taxon>Gammaproteobacteria</taxon>
        <taxon>Enterobacterales</taxon>
        <taxon>Morganellaceae</taxon>
        <taxon>Xenorhabdus</taxon>
    </lineage>
</organism>
<proteinExistence type="predicted"/>